<evidence type="ECO:0000313" key="1">
    <source>
        <dbReference type="EMBL" id="KAH6929387.1"/>
    </source>
</evidence>
<evidence type="ECO:0000313" key="2">
    <source>
        <dbReference type="Proteomes" id="UP000821845"/>
    </source>
</evidence>
<protein>
    <submittedName>
        <fullName evidence="1">Uncharacterized protein</fullName>
    </submittedName>
</protein>
<gene>
    <name evidence="1" type="ORF">HPB50_026903</name>
</gene>
<dbReference type="Proteomes" id="UP000821845">
    <property type="component" value="Chromosome 6"/>
</dbReference>
<reference evidence="1" key="1">
    <citation type="submission" date="2020-05" db="EMBL/GenBank/DDBJ databases">
        <title>Large-scale comparative analyses of tick genomes elucidate their genetic diversity and vector capacities.</title>
        <authorList>
            <person name="Jia N."/>
            <person name="Wang J."/>
            <person name="Shi W."/>
            <person name="Du L."/>
            <person name="Sun Y."/>
            <person name="Zhan W."/>
            <person name="Jiang J."/>
            <person name="Wang Q."/>
            <person name="Zhang B."/>
            <person name="Ji P."/>
            <person name="Sakyi L.B."/>
            <person name="Cui X."/>
            <person name="Yuan T."/>
            <person name="Jiang B."/>
            <person name="Yang W."/>
            <person name="Lam T.T.-Y."/>
            <person name="Chang Q."/>
            <person name="Ding S."/>
            <person name="Wang X."/>
            <person name="Zhu J."/>
            <person name="Ruan X."/>
            <person name="Zhao L."/>
            <person name="Wei J."/>
            <person name="Que T."/>
            <person name="Du C."/>
            <person name="Cheng J."/>
            <person name="Dai P."/>
            <person name="Han X."/>
            <person name="Huang E."/>
            <person name="Gao Y."/>
            <person name="Liu J."/>
            <person name="Shao H."/>
            <person name="Ye R."/>
            <person name="Li L."/>
            <person name="Wei W."/>
            <person name="Wang X."/>
            <person name="Wang C."/>
            <person name="Yang T."/>
            <person name="Huo Q."/>
            <person name="Li W."/>
            <person name="Guo W."/>
            <person name="Chen H."/>
            <person name="Zhou L."/>
            <person name="Ni X."/>
            <person name="Tian J."/>
            <person name="Zhou Y."/>
            <person name="Sheng Y."/>
            <person name="Liu T."/>
            <person name="Pan Y."/>
            <person name="Xia L."/>
            <person name="Li J."/>
            <person name="Zhao F."/>
            <person name="Cao W."/>
        </authorList>
    </citation>
    <scope>NUCLEOTIDE SEQUENCE</scope>
    <source>
        <strain evidence="1">Hyas-2018</strain>
    </source>
</reference>
<name>A0ACB7S2H5_HYAAI</name>
<proteinExistence type="predicted"/>
<sequence>MTLYCSSWRFFLQILVCMRQYEVPEEDLHERSKARVTCLKRILPDVDPDRLESVYLESLKKRNALVDEAWAKEEQTIHYQCVREMLLHIPSGARASLSFRLGLDVQEENVDKMLRCEAKGGAQVAFQGIQRPEFVRCVPGHRRRPHITETFDSSTVYDSPDPNQKACYNHHLGRPLKPTTISSIEGTSAATEESNDVASEEPTDQPPTAVASEADEVISTVGPTTAAVDEADTVKSE</sequence>
<comment type="caution">
    <text evidence="1">The sequence shown here is derived from an EMBL/GenBank/DDBJ whole genome shotgun (WGS) entry which is preliminary data.</text>
</comment>
<keyword evidence="2" id="KW-1185">Reference proteome</keyword>
<organism evidence="1 2">
    <name type="scientific">Hyalomma asiaticum</name>
    <name type="common">Tick</name>
    <dbReference type="NCBI Taxonomy" id="266040"/>
    <lineage>
        <taxon>Eukaryota</taxon>
        <taxon>Metazoa</taxon>
        <taxon>Ecdysozoa</taxon>
        <taxon>Arthropoda</taxon>
        <taxon>Chelicerata</taxon>
        <taxon>Arachnida</taxon>
        <taxon>Acari</taxon>
        <taxon>Parasitiformes</taxon>
        <taxon>Ixodida</taxon>
        <taxon>Ixodoidea</taxon>
        <taxon>Ixodidae</taxon>
        <taxon>Hyalomminae</taxon>
        <taxon>Hyalomma</taxon>
    </lineage>
</organism>
<accession>A0ACB7S2H5</accession>
<dbReference type="EMBL" id="CM023486">
    <property type="protein sequence ID" value="KAH6929387.1"/>
    <property type="molecule type" value="Genomic_DNA"/>
</dbReference>